<keyword evidence="4 10" id="KW-0812">Transmembrane</keyword>
<keyword evidence="7" id="KW-1133">Transmembrane helix</keyword>
<dbReference type="InterPro" id="IPR018108">
    <property type="entry name" value="MCP_transmembrane"/>
</dbReference>
<gene>
    <name evidence="12" type="ORF">BP5796_11564</name>
</gene>
<evidence type="ECO:0000256" key="3">
    <source>
        <dbReference type="ARBA" id="ARBA00022448"/>
    </source>
</evidence>
<feature type="repeat" description="Solcar" evidence="10">
    <location>
        <begin position="206"/>
        <end position="292"/>
    </location>
</feature>
<keyword evidence="5" id="KW-0677">Repeat</keyword>
<dbReference type="OrthoDB" id="44467at2759"/>
<dbReference type="InterPro" id="IPR023395">
    <property type="entry name" value="MCP_dom_sf"/>
</dbReference>
<dbReference type="GO" id="GO:0006843">
    <property type="term" value="P:mitochondrial citrate transmembrane transport"/>
    <property type="evidence" value="ECO:0007669"/>
    <property type="project" value="TreeGrafter"/>
</dbReference>
<evidence type="ECO:0000256" key="9">
    <source>
        <dbReference type="ARBA" id="ARBA00023136"/>
    </source>
</evidence>
<keyword evidence="8" id="KW-0496">Mitochondrion</keyword>
<evidence type="ECO:0000256" key="7">
    <source>
        <dbReference type="ARBA" id="ARBA00022989"/>
    </source>
</evidence>
<evidence type="ECO:0000256" key="8">
    <source>
        <dbReference type="ARBA" id="ARBA00023128"/>
    </source>
</evidence>
<dbReference type="AlphaFoldDB" id="A0A3D8QIL2"/>
<accession>A0A3D8QIL2</accession>
<dbReference type="PANTHER" id="PTHR45788">
    <property type="entry name" value="SUCCINATE/FUMARATE MITOCHONDRIAL TRANSPORTER-RELATED"/>
    <property type="match status" value="1"/>
</dbReference>
<evidence type="ECO:0000256" key="10">
    <source>
        <dbReference type="PROSITE-ProRule" id="PRU00282"/>
    </source>
</evidence>
<evidence type="ECO:0000256" key="1">
    <source>
        <dbReference type="ARBA" id="ARBA00004225"/>
    </source>
</evidence>
<dbReference type="PROSITE" id="PS50920">
    <property type="entry name" value="SOLCAR"/>
    <property type="match status" value="3"/>
</dbReference>
<proteinExistence type="inferred from homology"/>
<evidence type="ECO:0000313" key="13">
    <source>
        <dbReference type="Proteomes" id="UP000256328"/>
    </source>
</evidence>
<dbReference type="PANTHER" id="PTHR45788:SF4">
    <property type="entry name" value="TRICARBOXYLATE TRANSPORT PROTEIN, MITOCHONDRIAL"/>
    <property type="match status" value="1"/>
</dbReference>
<evidence type="ECO:0000256" key="2">
    <source>
        <dbReference type="ARBA" id="ARBA00006375"/>
    </source>
</evidence>
<sequence length="309" mass="32917">MEPSKAISSPTALQTLLAGGAAGGVESLVTYPTEYVKTQQQLLRNSAGISTSPLKLFINTVRTEGFRPLYNGAGVFCVSNASKSAVRFFTFDLARRYLAVNPTTGRTTAIGNLLAGLVAGVAESVTVVTPGETIKTKLIDDRNRHGGPQYKSTIFAIRCVFGQEGIAGLYRGVTAVTLKQSSNSVVRFTSYNFLLDQAMASWGEKRKAASSVIAGAGAGLITVYCTMPMDNIKTRLQAIGGAARYSGSWRCLTSIVKEEGILSLWKGTSPRLVRLTVSGAISFAIYEQVLTMTSSLFTLDVAKKITTVA</sequence>
<dbReference type="Proteomes" id="UP000256328">
    <property type="component" value="Unassembled WGS sequence"/>
</dbReference>
<evidence type="ECO:0000256" key="5">
    <source>
        <dbReference type="ARBA" id="ARBA00022737"/>
    </source>
</evidence>
<organism evidence="12 13">
    <name type="scientific">Coleophoma crateriformis</name>
    <dbReference type="NCBI Taxonomy" id="565419"/>
    <lineage>
        <taxon>Eukaryota</taxon>
        <taxon>Fungi</taxon>
        <taxon>Dikarya</taxon>
        <taxon>Ascomycota</taxon>
        <taxon>Pezizomycotina</taxon>
        <taxon>Leotiomycetes</taxon>
        <taxon>Helotiales</taxon>
        <taxon>Dermateaceae</taxon>
        <taxon>Coleophoma</taxon>
    </lineage>
</organism>
<dbReference type="GO" id="GO:0031966">
    <property type="term" value="C:mitochondrial membrane"/>
    <property type="evidence" value="ECO:0007669"/>
    <property type="project" value="UniProtKB-SubCell"/>
</dbReference>
<keyword evidence="9 10" id="KW-0472">Membrane</keyword>
<evidence type="ECO:0000256" key="4">
    <source>
        <dbReference type="ARBA" id="ARBA00022692"/>
    </source>
</evidence>
<dbReference type="EMBL" id="PDLN01000018">
    <property type="protein sequence ID" value="RDW61672.1"/>
    <property type="molecule type" value="Genomic_DNA"/>
</dbReference>
<evidence type="ECO:0000313" key="12">
    <source>
        <dbReference type="EMBL" id="RDW61672.1"/>
    </source>
</evidence>
<comment type="subcellular location">
    <subcellularLocation>
        <location evidence="1">Mitochondrion membrane</location>
        <topology evidence="1">Multi-pass membrane protein</topology>
    </subcellularLocation>
</comment>
<feature type="repeat" description="Solcar" evidence="10">
    <location>
        <begin position="10"/>
        <end position="97"/>
    </location>
</feature>
<comment type="similarity">
    <text evidence="2 11">Belongs to the mitochondrial carrier (TC 2.A.29) family.</text>
</comment>
<feature type="repeat" description="Solcar" evidence="10">
    <location>
        <begin position="110"/>
        <end position="197"/>
    </location>
</feature>
<reference evidence="12 13" key="1">
    <citation type="journal article" date="2018" name="IMA Fungus">
        <title>IMA Genome-F 9: Draft genome sequence of Annulohypoxylon stygium, Aspergillus mulundensis, Berkeleyomyces basicola (syn. Thielaviopsis basicola), Ceratocystis smalleyi, two Cercospora beticola strains, Coleophoma cylindrospora, Fusarium fracticaudum, Phialophora cf. hyalina, and Morchella septimelata.</title>
        <authorList>
            <person name="Wingfield B.D."/>
            <person name="Bills G.F."/>
            <person name="Dong Y."/>
            <person name="Huang W."/>
            <person name="Nel W.J."/>
            <person name="Swalarsk-Parry B.S."/>
            <person name="Vaghefi N."/>
            <person name="Wilken P.M."/>
            <person name="An Z."/>
            <person name="de Beer Z.W."/>
            <person name="De Vos L."/>
            <person name="Chen L."/>
            <person name="Duong T.A."/>
            <person name="Gao Y."/>
            <person name="Hammerbacher A."/>
            <person name="Kikkert J.R."/>
            <person name="Li Y."/>
            <person name="Li H."/>
            <person name="Li K."/>
            <person name="Li Q."/>
            <person name="Liu X."/>
            <person name="Ma X."/>
            <person name="Naidoo K."/>
            <person name="Pethybridge S.J."/>
            <person name="Sun J."/>
            <person name="Steenkamp E.T."/>
            <person name="van der Nest M.A."/>
            <person name="van Wyk S."/>
            <person name="Wingfield M.J."/>
            <person name="Xiong C."/>
            <person name="Yue Q."/>
            <person name="Zhang X."/>
        </authorList>
    </citation>
    <scope>NUCLEOTIDE SEQUENCE [LARGE SCALE GENOMIC DNA]</scope>
    <source>
        <strain evidence="12 13">BP5796</strain>
    </source>
</reference>
<dbReference type="Gene3D" id="1.50.40.10">
    <property type="entry name" value="Mitochondrial carrier domain"/>
    <property type="match status" value="1"/>
</dbReference>
<evidence type="ECO:0000256" key="6">
    <source>
        <dbReference type="ARBA" id="ARBA00022792"/>
    </source>
</evidence>
<name>A0A3D8QIL2_9HELO</name>
<comment type="caution">
    <text evidence="12">The sequence shown here is derived from an EMBL/GenBank/DDBJ whole genome shotgun (WGS) entry which is preliminary data.</text>
</comment>
<dbReference type="InterPro" id="IPR049563">
    <property type="entry name" value="TXTP-like"/>
</dbReference>
<dbReference type="Pfam" id="PF00153">
    <property type="entry name" value="Mito_carr"/>
    <property type="match status" value="3"/>
</dbReference>
<dbReference type="GO" id="GO:0071913">
    <property type="term" value="F:citrate secondary active transmembrane transporter activity"/>
    <property type="evidence" value="ECO:0007669"/>
    <property type="project" value="TreeGrafter"/>
</dbReference>
<keyword evidence="3 11" id="KW-0813">Transport</keyword>
<protein>
    <submittedName>
        <fullName evidence="12">Uncharacterized protein</fullName>
    </submittedName>
</protein>
<dbReference type="SUPFAM" id="SSF103506">
    <property type="entry name" value="Mitochondrial carrier"/>
    <property type="match status" value="1"/>
</dbReference>
<keyword evidence="6" id="KW-0999">Mitochondrion inner membrane</keyword>
<evidence type="ECO:0000256" key="11">
    <source>
        <dbReference type="RuleBase" id="RU000488"/>
    </source>
</evidence>
<keyword evidence="13" id="KW-1185">Reference proteome</keyword>